<dbReference type="RefSeq" id="WP_038530764.1">
    <property type="nucleotide sequence ID" value="NZ_HG315671.1"/>
</dbReference>
<feature type="domain" description="HYR-like" evidence="1">
    <location>
        <begin position="1599"/>
        <end position="1669"/>
    </location>
</feature>
<feature type="domain" description="HYR-like" evidence="1">
    <location>
        <begin position="457"/>
        <end position="526"/>
    </location>
</feature>
<evidence type="ECO:0000313" key="3">
    <source>
        <dbReference type="Proteomes" id="UP000016160"/>
    </source>
</evidence>
<dbReference type="PANTHER" id="PTHR46343:SF2">
    <property type="entry name" value="SUSHI_VON WILLEBRAND FACTOR TYPE A_EGF_PENTRAXIN DOMAIN-CONTAINING 1"/>
    <property type="match status" value="1"/>
</dbReference>
<dbReference type="Pfam" id="PF23237">
    <property type="entry name" value="HYR_4C"/>
    <property type="match status" value="9"/>
</dbReference>
<dbReference type="InterPro" id="IPR057078">
    <property type="entry name" value="HYR-4C"/>
</dbReference>
<feature type="domain" description="HYR-like" evidence="1">
    <location>
        <begin position="716"/>
        <end position="785"/>
    </location>
</feature>
<accession>T2KMS7</accession>
<dbReference type="eggNOG" id="COG2304">
    <property type="taxonomic scope" value="Bacteria"/>
</dbReference>
<dbReference type="eggNOG" id="COG3291">
    <property type="taxonomic scope" value="Bacteria"/>
</dbReference>
<dbReference type="Pfam" id="PF13585">
    <property type="entry name" value="CHU_C"/>
    <property type="match status" value="1"/>
</dbReference>
<dbReference type="PATRIC" id="fig|1347342.6.peg.2349"/>
<protein>
    <recommendedName>
        <fullName evidence="1">HYR-like domain-containing protein</fullName>
    </recommendedName>
</protein>
<name>T2KMS7_FORAG</name>
<dbReference type="InterPro" id="IPR013783">
    <property type="entry name" value="Ig-like_fold"/>
</dbReference>
<feature type="domain" description="HYR-like" evidence="1">
    <location>
        <begin position="1676"/>
        <end position="1747"/>
    </location>
</feature>
<dbReference type="STRING" id="1347342.BN863_23380"/>
<proteinExistence type="predicted"/>
<dbReference type="Gene3D" id="2.60.40.10">
    <property type="entry name" value="Immunoglobulins"/>
    <property type="match status" value="2"/>
</dbReference>
<dbReference type="Proteomes" id="UP000016160">
    <property type="component" value="Chromosome"/>
</dbReference>
<feature type="domain" description="HYR-like" evidence="1">
    <location>
        <begin position="797"/>
        <end position="865"/>
    </location>
</feature>
<keyword evidence="3" id="KW-1185">Reference proteome</keyword>
<feature type="domain" description="HYR-like" evidence="1">
    <location>
        <begin position="1035"/>
        <end position="1103"/>
    </location>
</feature>
<evidence type="ECO:0000313" key="2">
    <source>
        <dbReference type="EMBL" id="CDF80050.1"/>
    </source>
</evidence>
<dbReference type="InterPro" id="IPR026341">
    <property type="entry name" value="T9SS_type_B"/>
</dbReference>
<dbReference type="eggNOG" id="COG3391">
    <property type="taxonomic scope" value="Bacteria"/>
</dbReference>
<dbReference type="PANTHER" id="PTHR46343">
    <property type="entry name" value="HYR DOMAIN-CONTAINING PROTEIN"/>
    <property type="match status" value="1"/>
</dbReference>
<sequence>MKKFYAKKIKVYKNIKQYSLLALMLMAFGFYSYGQSAVPFSSRANYTVQGDFTIIGNTNLAPMNPGAGNDSGDMFYVDIDGEPGTVNSSSADINLLDDNGQVANNSNIVYAGLYWTGRPGPDQTFVVNTDNGPKTLNKSVVSLKGPNSGYTTVTANPGDIYYPESVYDNMYIAFADVTDYVKQNGTGSYTVADIALVEGQDLSSNLGIGYYGGWSMVIVYQNPTMKMRNIGVFDGYSFKNVPGDNGYVPARYINLDISNLNTSDIVNAQIGVMAGEGDADLNGDYLATQRNGSTAYNNRLEHSPNTALNFFNSTITVDGSVRNPSGEVYGLDLHKFDLPGSSVAPGQDALSFEYVATKDKYVIYNLTLSFEDNTLPIPPVDATYECLADVPAGEALSAMDNCAPGNEITSLPQDSVNSSDPCNVIITRTWSFTDSCGNTSQVSQTINVVDTTAPIAPEAPADITVACLTDVPADLELEATDNCGAIITATGVDTIVASDGTCNQSVIRTWTFADACGNTSEVTQNIMVVDDIAPIFISGPQDLVYDCDGEQRNPTIDAWVELNGYALAEDNCSEITWTNNYDGESLTCNESVTVEFTATDACGNSISQSATYTLNDVNAPTIDTEPTDLVLECNENSQSTLNTWLMSNGGAIATDICSAEVSWTNDFDPAAFTLEACGVDNATTVIFSTYDDCGNIATTTATITVIDETAPTVPTNVPADVTVECYEDIPAMINLTATDFCAGEITVPGVDTEDNTDPTNIIITRTWTFADACGNTSEVSQIITVNDQTAPVLDGAAPADLALECVSDVPAMEALTATDNCSGIITSNGTETINDTDACNIIITRNWIFADESGNTTEVSQTITVKDETAPVVDNTPADLTLDCSDEIPAIGSLTATDNCAGIITSQGTETVDDSNPIYTVITRTWTFADACGNTTEATQTITVEKDDTAPVVDNAPADVTVECIDDVPTMEALTATDDCSGTITSNGTETINDADACNVIITRNWVFTDNSGNSTDVSQTITVADTQAPIVPTIPADVTIDCADELPAMIDLTAQDNCGSMVTVSPVDVTNDTDACNIIITRTWTFEDACGNVSTGSQIINVIDETAPTFIAEATDIVFNCDGEQRNPTIDAWVELNGYALAEDNCSEVTWSNNYDSTADICNGAVEVIFTATDACGNSVDTAATYTIIDELAPEITTQAQDITLECGDSNITDIQNWLNTNGGAMAQDVCSDVIWSNDFDSSALDNATDVTVTFTASDACGNMSTTSATIILTDNIAPIIETPAQDLVVECNEDAADVINAWLATNGGAMATDNCSDITWTNNFTSGATTVTFIATDANGNSVTTTATITYMDDSAPILDTPAQDLVVECNEDATNVINAWLANNGGATATDYCSDIIWSNDFSNGATTVTFTATDANGNSVTTTATITYMDDSAPIIETAAQDIVVECNENPDDIINAWLTSNGGATATDYCSDITWTNDFTFGATTVTFTATDANGNSVTTTATITYMDDTAPILETPAQDLVVECNENAADVINAWLATNGGATATDYCTDITWTNDFTEGATTVTFTVIDAAGNFVTTTATITYIDETAPVVDNAPVDTTYACIDDVPTLDALTATDACDGTITAEGTETIDNADACNVTITRTWMFTDASNNSTTTTQVITVIDDVAPTATAPADVTVECTDDVPAMIDITATDNCGATITSTGVDTVNDIDSCTSVITRVWSFTDACGNTSEVSQIITVADVTAPVLVNSLDTNVTVNCAPLPEKPELEFTDNCSTNVNVVYTEDNTSTGAAYENYQVIRDWTVSDSCGNTAVYTQTINVNVLQAPVLEYDSRCTEGGAIDLDSYLADSDENGTWVVDSGDATLNGSIFDPINVEVGTYVFTFTEADGCANQTTVTIEVNEDCVEPTCDPIVSTSVTPNGDQWNEYFTVTGLDRCGFVIDVEIYNRWGSLVFKAQDYQNNWNGKGGNGGFGSSEILPTGTYYYIVTLKNSGLKPLTGPIYLGTGTK</sequence>
<dbReference type="InterPro" id="IPR043555">
    <property type="entry name" value="SRPX-like"/>
</dbReference>
<feature type="domain" description="HYR-like" evidence="1">
    <location>
        <begin position="954"/>
        <end position="1024"/>
    </location>
</feature>
<feature type="domain" description="HYR-like" evidence="1">
    <location>
        <begin position="380"/>
        <end position="448"/>
    </location>
</feature>
<evidence type="ECO:0000259" key="1">
    <source>
        <dbReference type="Pfam" id="PF23237"/>
    </source>
</evidence>
<feature type="domain" description="HYR-like" evidence="1">
    <location>
        <begin position="874"/>
        <end position="944"/>
    </location>
</feature>
<dbReference type="HOGENOM" id="CLU_233681_0_0_10"/>
<reference evidence="2 3" key="1">
    <citation type="journal article" date="2013" name="Appl. Environ. Microbiol.">
        <title>The genome of the alga-associated marine flavobacterium Formosa agariphila KMM 3901T reveals a broad potential for degradation of algal polysaccharides.</title>
        <authorList>
            <person name="Mann A.J."/>
            <person name="Hahnke R.L."/>
            <person name="Huang S."/>
            <person name="Werner J."/>
            <person name="Xing P."/>
            <person name="Barbeyron T."/>
            <person name="Huettel B."/>
            <person name="Stueber K."/>
            <person name="Reinhardt R."/>
            <person name="Harder J."/>
            <person name="Gloeckner F.O."/>
            <person name="Amann R.I."/>
            <person name="Teeling H."/>
        </authorList>
    </citation>
    <scope>NUCLEOTIDE SEQUENCE [LARGE SCALE GENOMIC DNA]</scope>
    <source>
        <strain evidence="3">DSM 15362 / KCTC 12365 / LMG 23005 / KMM 3901</strain>
    </source>
</reference>
<gene>
    <name evidence="2" type="ORF">BN863_23380</name>
</gene>
<dbReference type="NCBIfam" id="TIGR04131">
    <property type="entry name" value="Bac_Flav_CTERM"/>
    <property type="match status" value="1"/>
</dbReference>
<dbReference type="OrthoDB" id="599464at2"/>
<dbReference type="EMBL" id="HG315671">
    <property type="protein sequence ID" value="CDF80050.1"/>
    <property type="molecule type" value="Genomic_DNA"/>
</dbReference>
<organism evidence="2 3">
    <name type="scientific">Formosa agariphila (strain DSM 15362 / KCTC 12365 / LMG 23005 / KMM 3901 / M-2Alg 35-1)</name>
    <dbReference type="NCBI Taxonomy" id="1347342"/>
    <lineage>
        <taxon>Bacteria</taxon>
        <taxon>Pseudomonadati</taxon>
        <taxon>Bacteroidota</taxon>
        <taxon>Flavobacteriia</taxon>
        <taxon>Flavobacteriales</taxon>
        <taxon>Flavobacteriaceae</taxon>
        <taxon>Formosa</taxon>
    </lineage>
</organism>